<sequence length="52" mass="6321">MIIHLDDYRKKKLIKEPVVYVPVFERVFIENNKLIGQFESGKKVIIKDFRRE</sequence>
<accession>A0ABD5IWD9</accession>
<evidence type="ECO:0000313" key="2">
    <source>
        <dbReference type="Proteomes" id="UP001339962"/>
    </source>
</evidence>
<evidence type="ECO:0000313" key="1">
    <source>
        <dbReference type="EMBL" id="MED5052657.1"/>
    </source>
</evidence>
<name>A0ABD5IWD9_9BACL</name>
<dbReference type="Proteomes" id="UP001339962">
    <property type="component" value="Unassembled WGS sequence"/>
</dbReference>
<reference evidence="1 2" key="1">
    <citation type="submission" date="2023-03" db="EMBL/GenBank/DDBJ databases">
        <title>Bacillus Genome Sequencing.</title>
        <authorList>
            <person name="Dunlap C."/>
        </authorList>
    </citation>
    <scope>NUCLEOTIDE SEQUENCE [LARGE SCALE GENOMIC DNA]</scope>
    <source>
        <strain evidence="1 2">NRS-38</strain>
    </source>
</reference>
<dbReference type="RefSeq" id="WP_328218989.1">
    <property type="nucleotide sequence ID" value="NZ_JARTLI010000029.1"/>
</dbReference>
<organism evidence="1 2">
    <name type="scientific">Anoxybacteroides rupiense</name>
    <dbReference type="NCBI Taxonomy" id="311460"/>
    <lineage>
        <taxon>Bacteria</taxon>
        <taxon>Bacillati</taxon>
        <taxon>Bacillota</taxon>
        <taxon>Bacilli</taxon>
        <taxon>Bacillales</taxon>
        <taxon>Anoxybacillaceae</taxon>
        <taxon>Anoxybacteroides</taxon>
    </lineage>
</organism>
<proteinExistence type="predicted"/>
<dbReference type="AlphaFoldDB" id="A0ABD5IWD9"/>
<gene>
    <name evidence="1" type="ORF">P9850_12615</name>
</gene>
<protein>
    <submittedName>
        <fullName evidence="1">Uncharacterized protein</fullName>
    </submittedName>
</protein>
<dbReference type="EMBL" id="JARTLI010000029">
    <property type="protein sequence ID" value="MED5052657.1"/>
    <property type="molecule type" value="Genomic_DNA"/>
</dbReference>
<comment type="caution">
    <text evidence="1">The sequence shown here is derived from an EMBL/GenBank/DDBJ whole genome shotgun (WGS) entry which is preliminary data.</text>
</comment>